<evidence type="ECO:0000256" key="2">
    <source>
        <dbReference type="SAM" id="SignalP"/>
    </source>
</evidence>
<feature type="region of interest" description="Disordered" evidence="1">
    <location>
        <begin position="127"/>
        <end position="170"/>
    </location>
</feature>
<gene>
    <name evidence="3" type="ORF">H9656_03905</name>
</gene>
<protein>
    <submittedName>
        <fullName evidence="3">Uncharacterized protein</fullName>
    </submittedName>
</protein>
<proteinExistence type="predicted"/>
<accession>A0ABR8QZ42</accession>
<feature type="chain" id="PRO_5046974124" evidence="2">
    <location>
        <begin position="29"/>
        <end position="170"/>
    </location>
</feature>
<keyword evidence="2" id="KW-0732">Signal</keyword>
<name>A0ABR8QZ42_9CAUL</name>
<reference evidence="3 4" key="1">
    <citation type="submission" date="2020-08" db="EMBL/GenBank/DDBJ databases">
        <title>A Genomic Blueprint of the Chicken Gut Microbiome.</title>
        <authorList>
            <person name="Gilroy R."/>
            <person name="Ravi A."/>
            <person name="Getino M."/>
            <person name="Pursley I."/>
            <person name="Horton D.L."/>
            <person name="Alikhan N.-F."/>
            <person name="Baker D."/>
            <person name="Gharbi K."/>
            <person name="Hall N."/>
            <person name="Watson M."/>
            <person name="Adriaenssens E.M."/>
            <person name="Foster-Nyarko E."/>
            <person name="Jarju S."/>
            <person name="Secka A."/>
            <person name="Antonio M."/>
            <person name="Oren A."/>
            <person name="Chaudhuri R."/>
            <person name="La Ragione R.M."/>
            <person name="Hildebrand F."/>
            <person name="Pallen M.J."/>
        </authorList>
    </citation>
    <scope>NUCLEOTIDE SEQUENCE [LARGE SCALE GENOMIC DNA]</scope>
    <source>
        <strain evidence="3 4">Sa3CVA3</strain>
    </source>
</reference>
<feature type="signal peptide" evidence="2">
    <location>
        <begin position="1"/>
        <end position="28"/>
    </location>
</feature>
<evidence type="ECO:0000256" key="1">
    <source>
        <dbReference type="SAM" id="MobiDB-lite"/>
    </source>
</evidence>
<dbReference type="EMBL" id="JACSQU010000001">
    <property type="protein sequence ID" value="MBD7940522.1"/>
    <property type="molecule type" value="Genomic_DNA"/>
</dbReference>
<sequence>MPPIMTRSAVILTAAALALTSLGAASWAAWNSTSAAHGELISGASVAIAVVPPVEPDLPPGSIMTVGELRDGYEHDPERLVPMTGDAEPYFESAWLELMPEPTLPPASYGALSGSVDMASRPAPELARDDYGFGFDTPQPDYAAERAARQSALQERPQPQNSPAAEEMFY</sequence>
<evidence type="ECO:0000313" key="3">
    <source>
        <dbReference type="EMBL" id="MBD7940522.1"/>
    </source>
</evidence>
<evidence type="ECO:0000313" key="4">
    <source>
        <dbReference type="Proteomes" id="UP000638918"/>
    </source>
</evidence>
<dbReference type="Proteomes" id="UP000638918">
    <property type="component" value="Unassembled WGS sequence"/>
</dbReference>
<feature type="compositionally biased region" description="Polar residues" evidence="1">
    <location>
        <begin position="151"/>
        <end position="163"/>
    </location>
</feature>
<comment type="caution">
    <text evidence="3">The sequence shown here is derived from an EMBL/GenBank/DDBJ whole genome shotgun (WGS) entry which is preliminary data.</text>
</comment>
<organism evidence="3 4">
    <name type="scientific">Brevundimonas guildfordensis</name>
    <dbReference type="NCBI Taxonomy" id="2762241"/>
    <lineage>
        <taxon>Bacteria</taxon>
        <taxon>Pseudomonadati</taxon>
        <taxon>Pseudomonadota</taxon>
        <taxon>Alphaproteobacteria</taxon>
        <taxon>Caulobacterales</taxon>
        <taxon>Caulobacteraceae</taxon>
        <taxon>Brevundimonas</taxon>
    </lineage>
</organism>
<keyword evidence="4" id="KW-1185">Reference proteome</keyword>